<dbReference type="InterPro" id="IPR014729">
    <property type="entry name" value="Rossmann-like_a/b/a_fold"/>
</dbReference>
<accession>A0A2U1F432</accession>
<dbReference type="Gene3D" id="3.40.50.12370">
    <property type="match status" value="1"/>
</dbReference>
<protein>
    <submittedName>
        <fullName evidence="2">Universal stress protein family protein</fullName>
    </submittedName>
</protein>
<evidence type="ECO:0000259" key="1">
    <source>
        <dbReference type="Pfam" id="PF00582"/>
    </source>
</evidence>
<dbReference type="Proteomes" id="UP000245639">
    <property type="component" value="Unassembled WGS sequence"/>
</dbReference>
<dbReference type="SUPFAM" id="SSF52402">
    <property type="entry name" value="Adenine nucleotide alpha hydrolases-like"/>
    <property type="match status" value="2"/>
</dbReference>
<dbReference type="AlphaFoldDB" id="A0A2U1F432"/>
<dbReference type="Pfam" id="PF00582">
    <property type="entry name" value="Usp"/>
    <property type="match status" value="1"/>
</dbReference>
<dbReference type="EMBL" id="QEKW01000012">
    <property type="protein sequence ID" value="PVZ06931.1"/>
    <property type="molecule type" value="Genomic_DNA"/>
</dbReference>
<proteinExistence type="predicted"/>
<name>A0A2U1F432_9PSEU</name>
<dbReference type="Gene3D" id="3.40.50.620">
    <property type="entry name" value="HUPs"/>
    <property type="match status" value="2"/>
</dbReference>
<sequence length="290" mass="30228">MKGGPVVIGVSIEGHDEGAVRWAAAEARALGVHLRLVHGVVVPRGGFPGQSMIGVDPRQGLLALGRRELQAMREEALRTVPDLPVEDEVVESEPVALLRAHAPTSSLIVVGSDGFGSFGERVLRGIARGLAGHVGVPVVVVPRHCDAEVRDRAGGRAPVVVGDDGTAGARGAVRFAARRAADRRAPLVIVRAGPDARLLPEEAPSLGTDRPPAVHVVVAEERADRVLADQARDAELVVLGVGEHGVLHARHRTRPDLVRKATCPVVIAPPDLPVEAPTERARAGAAGQGA</sequence>
<reference evidence="2 3" key="1">
    <citation type="submission" date="2018-04" db="EMBL/GenBank/DDBJ databases">
        <title>Genomic Encyclopedia of Type Strains, Phase IV (KMG-IV): sequencing the most valuable type-strain genomes for metagenomic binning, comparative biology and taxonomic classification.</title>
        <authorList>
            <person name="Goeker M."/>
        </authorList>
    </citation>
    <scope>NUCLEOTIDE SEQUENCE [LARGE SCALE GENOMIC DNA]</scope>
    <source>
        <strain evidence="2 3">DSM 45771</strain>
    </source>
</reference>
<organism evidence="2 3">
    <name type="scientific">Actinomycetospora cinnamomea</name>
    <dbReference type="NCBI Taxonomy" id="663609"/>
    <lineage>
        <taxon>Bacteria</taxon>
        <taxon>Bacillati</taxon>
        <taxon>Actinomycetota</taxon>
        <taxon>Actinomycetes</taxon>
        <taxon>Pseudonocardiales</taxon>
        <taxon>Pseudonocardiaceae</taxon>
        <taxon>Actinomycetospora</taxon>
    </lineage>
</organism>
<feature type="domain" description="UspA" evidence="1">
    <location>
        <begin position="13"/>
        <end position="142"/>
    </location>
</feature>
<dbReference type="RefSeq" id="WP_165825830.1">
    <property type="nucleotide sequence ID" value="NZ_QEKW01000012.1"/>
</dbReference>
<evidence type="ECO:0000313" key="3">
    <source>
        <dbReference type="Proteomes" id="UP000245639"/>
    </source>
</evidence>
<comment type="caution">
    <text evidence="2">The sequence shown here is derived from an EMBL/GenBank/DDBJ whole genome shotgun (WGS) entry which is preliminary data.</text>
</comment>
<evidence type="ECO:0000313" key="2">
    <source>
        <dbReference type="EMBL" id="PVZ06931.1"/>
    </source>
</evidence>
<dbReference type="InterPro" id="IPR006016">
    <property type="entry name" value="UspA"/>
</dbReference>
<keyword evidence="3" id="KW-1185">Reference proteome</keyword>
<gene>
    <name evidence="2" type="ORF">C8D89_112124</name>
</gene>